<sequence>MSIRKKIFLHIGSHKTGTTSIQRFLSLNTEALSDQGFFYLIPNPWPLVIKTNGVDFAHNIKTEGFDIIDDLGHDNIIISHENYSWLSDLRNISLLKKSLSRFGRDIKIVLYLRRQDSLAVSQKQEGTKWIDCSLAYGHDISALPSELSSRAERYLDFYDKVRLWADVFGEENVILRAFEKGQLKNEDVVDDFCGLVGIEKNNSFRDVGRVNESISRRKQIILHASRQFVGERNKVKDFMVRYIVNHSADDDEKLLPSRAAAIEFYEKFKEKNRLLNDEYNITNNKFLFDEDFSKYPTIENNNIELDYIVKTFTDMVGSLVNENFDLRSVVDKDLAHILRDIALECESEGDLSSAYRIMSKASSIKPSGHFIKKKLAYYKLKLVQEDGN</sequence>
<keyword evidence="2" id="KW-1185">Reference proteome</keyword>
<dbReference type="RefSeq" id="WP_188859844.1">
    <property type="nucleotide sequence ID" value="NZ_BMLT01000003.1"/>
</dbReference>
<reference evidence="1 2" key="1">
    <citation type="journal article" date="2014" name="Int. J. Syst. Evol. Microbiol.">
        <title>Complete genome sequence of Corynebacterium casei LMG S-19264T (=DSM 44701T), isolated from a smear-ripened cheese.</title>
        <authorList>
            <consortium name="US DOE Joint Genome Institute (JGI-PGF)"/>
            <person name="Walter F."/>
            <person name="Albersmeier A."/>
            <person name="Kalinowski J."/>
            <person name="Ruckert C."/>
        </authorList>
    </citation>
    <scope>NUCLEOTIDE SEQUENCE [LARGE SCALE GENOMIC DNA]</scope>
    <source>
        <strain evidence="1 2">CGMCC 1.7286</strain>
    </source>
</reference>
<dbReference type="SUPFAM" id="SSF52540">
    <property type="entry name" value="P-loop containing nucleoside triphosphate hydrolases"/>
    <property type="match status" value="1"/>
</dbReference>
<evidence type="ECO:0000313" key="2">
    <source>
        <dbReference type="Proteomes" id="UP000599578"/>
    </source>
</evidence>
<gene>
    <name evidence="1" type="ORF">GCM10011348_14090</name>
</gene>
<dbReference type="EMBL" id="BMLT01000003">
    <property type="protein sequence ID" value="GGO79543.1"/>
    <property type="molecule type" value="Genomic_DNA"/>
</dbReference>
<evidence type="ECO:0008006" key="3">
    <source>
        <dbReference type="Google" id="ProtNLM"/>
    </source>
</evidence>
<dbReference type="Proteomes" id="UP000599578">
    <property type="component" value="Unassembled WGS sequence"/>
</dbReference>
<organism evidence="1 2">
    <name type="scientific">Marinobacterium nitratireducens</name>
    <dbReference type="NCBI Taxonomy" id="518897"/>
    <lineage>
        <taxon>Bacteria</taxon>
        <taxon>Pseudomonadati</taxon>
        <taxon>Pseudomonadota</taxon>
        <taxon>Gammaproteobacteria</taxon>
        <taxon>Oceanospirillales</taxon>
        <taxon>Oceanospirillaceae</taxon>
        <taxon>Marinobacterium</taxon>
    </lineage>
</organism>
<protein>
    <recommendedName>
        <fullName evidence="3">Sulfotransferase domain-containing protein</fullName>
    </recommendedName>
</protein>
<proteinExistence type="predicted"/>
<name>A0A918DQJ7_9GAMM</name>
<dbReference type="Gene3D" id="3.40.50.300">
    <property type="entry name" value="P-loop containing nucleotide triphosphate hydrolases"/>
    <property type="match status" value="1"/>
</dbReference>
<comment type="caution">
    <text evidence="1">The sequence shown here is derived from an EMBL/GenBank/DDBJ whole genome shotgun (WGS) entry which is preliminary data.</text>
</comment>
<accession>A0A918DQJ7</accession>
<evidence type="ECO:0000313" key="1">
    <source>
        <dbReference type="EMBL" id="GGO79543.1"/>
    </source>
</evidence>
<dbReference type="AlphaFoldDB" id="A0A918DQJ7"/>
<dbReference type="InterPro" id="IPR027417">
    <property type="entry name" value="P-loop_NTPase"/>
</dbReference>